<dbReference type="GO" id="GO:0005975">
    <property type="term" value="P:carbohydrate metabolic process"/>
    <property type="evidence" value="ECO:0007669"/>
    <property type="project" value="UniProtKB-ARBA"/>
</dbReference>
<sequence>MKKSNLKYWLGGVALVGLTSYSLVSCQEDYDHTVDASNPTVVSFNPVSGVEDVAVKSNLVLTFDEYIQKGEGDIVIACEVDTQTIAVTSSAVQIGDDGRVLTIDPEDLSANETYVVTLERGFVTDLVGNEFLGLGAGQSWTFVTAGESGPTVASLSPEDDSEDASLFELAVTFSAKVAKGEGNITIYSAGGTVVEEFSVASSSIVVDNETVTISLSEPFEFATAYYVTIDAGSFVDADSKPFKGFTNDTSWNFTTTSGSGSDLVVYLPMDADLADASGNHFDAVLGEDATAEVTFVTDATRGQVAMFNAGSYAVLPKHDLLRPALSQDFSFNIWLKLEGIGSDPAIFSNKDWDSGGNPGVLLCTNGADSYVPGGSGTGWQVNIAGDPKADGNRMDWKAGKTTPQAPALSDNEWHMVSVVFDQTNKLLHVYIDAVEYTQPENTASFDLNTLTGPIWDNTNDYPFTIWEDGTGHYNSGSDTRKNLEGMVDELRFYNKALSATEISDLFNN</sequence>
<organism evidence="3 4">
    <name type="scientific">Mangrovibacterium diazotrophicum</name>
    <dbReference type="NCBI Taxonomy" id="1261403"/>
    <lineage>
        <taxon>Bacteria</taxon>
        <taxon>Pseudomonadati</taxon>
        <taxon>Bacteroidota</taxon>
        <taxon>Bacteroidia</taxon>
        <taxon>Marinilabiliales</taxon>
        <taxon>Prolixibacteraceae</taxon>
        <taxon>Mangrovibacterium</taxon>
    </lineage>
</organism>
<dbReference type="Pfam" id="PF13385">
    <property type="entry name" value="Laminin_G_3"/>
    <property type="match status" value="1"/>
</dbReference>
<dbReference type="InterPro" id="IPR013320">
    <property type="entry name" value="ConA-like_dom_sf"/>
</dbReference>
<dbReference type="InterPro" id="IPR032812">
    <property type="entry name" value="SbsA_Ig"/>
</dbReference>
<dbReference type="Pfam" id="PF13205">
    <property type="entry name" value="Big_5"/>
    <property type="match status" value="2"/>
</dbReference>
<dbReference type="PROSITE" id="PS51257">
    <property type="entry name" value="PROKAR_LIPOPROTEIN"/>
    <property type="match status" value="1"/>
</dbReference>
<evidence type="ECO:0000313" key="4">
    <source>
        <dbReference type="Proteomes" id="UP000283387"/>
    </source>
</evidence>
<name>A0A419VYG7_9BACT</name>
<keyword evidence="4" id="KW-1185">Reference proteome</keyword>
<protein>
    <submittedName>
        <fullName evidence="3">Ig-like domain-containing protein</fullName>
    </submittedName>
</protein>
<evidence type="ECO:0000259" key="2">
    <source>
        <dbReference type="Pfam" id="PF13205"/>
    </source>
</evidence>
<gene>
    <name evidence="3" type="ORF">BC643_3401</name>
</gene>
<accession>A0A419VYG7</accession>
<reference evidence="3 4" key="1">
    <citation type="submission" date="2018-09" db="EMBL/GenBank/DDBJ databases">
        <title>Genomic Encyclopedia of Archaeal and Bacterial Type Strains, Phase II (KMG-II): from individual species to whole genera.</title>
        <authorList>
            <person name="Goeker M."/>
        </authorList>
    </citation>
    <scope>NUCLEOTIDE SEQUENCE [LARGE SCALE GENOMIC DNA]</scope>
    <source>
        <strain evidence="3 4">DSM 27148</strain>
    </source>
</reference>
<dbReference type="Proteomes" id="UP000283387">
    <property type="component" value="Unassembled WGS sequence"/>
</dbReference>
<feature type="domain" description="SbsA Ig-like" evidence="2">
    <location>
        <begin position="35"/>
        <end position="144"/>
    </location>
</feature>
<dbReference type="SUPFAM" id="SSF49899">
    <property type="entry name" value="Concanavalin A-like lectins/glucanases"/>
    <property type="match status" value="1"/>
</dbReference>
<dbReference type="RefSeq" id="WP_170154593.1">
    <property type="nucleotide sequence ID" value="NZ_RAPN01000002.1"/>
</dbReference>
<proteinExistence type="predicted"/>
<dbReference type="EMBL" id="RAPN01000002">
    <property type="protein sequence ID" value="RKD88256.1"/>
    <property type="molecule type" value="Genomic_DNA"/>
</dbReference>
<dbReference type="GO" id="GO:0004553">
    <property type="term" value="F:hydrolase activity, hydrolyzing O-glycosyl compounds"/>
    <property type="evidence" value="ECO:0007669"/>
    <property type="project" value="UniProtKB-ARBA"/>
</dbReference>
<dbReference type="AlphaFoldDB" id="A0A419VYG7"/>
<evidence type="ECO:0000256" key="1">
    <source>
        <dbReference type="ARBA" id="ARBA00022729"/>
    </source>
</evidence>
<feature type="domain" description="SbsA Ig-like" evidence="2">
    <location>
        <begin position="148"/>
        <end position="255"/>
    </location>
</feature>
<keyword evidence="1" id="KW-0732">Signal</keyword>
<comment type="caution">
    <text evidence="3">The sequence shown here is derived from an EMBL/GenBank/DDBJ whole genome shotgun (WGS) entry which is preliminary data.</text>
</comment>
<evidence type="ECO:0000313" key="3">
    <source>
        <dbReference type="EMBL" id="RKD88256.1"/>
    </source>
</evidence>
<dbReference type="Gene3D" id="2.60.120.200">
    <property type="match status" value="1"/>
</dbReference>